<organism evidence="6 7">
    <name type="scientific">Nonomuraea endophytica</name>
    <dbReference type="NCBI Taxonomy" id="714136"/>
    <lineage>
        <taxon>Bacteria</taxon>
        <taxon>Bacillati</taxon>
        <taxon>Actinomycetota</taxon>
        <taxon>Actinomycetes</taxon>
        <taxon>Streptosporangiales</taxon>
        <taxon>Streptosporangiaceae</taxon>
        <taxon>Nonomuraea</taxon>
    </lineage>
</organism>
<name>A0A7W8EG48_9ACTN</name>
<proteinExistence type="predicted"/>
<protein>
    <submittedName>
        <fullName evidence="6">SAM-dependent methyltransferase</fullName>
    </submittedName>
</protein>
<dbReference type="PANTHER" id="PTHR43464">
    <property type="entry name" value="METHYLTRANSFERASE"/>
    <property type="match status" value="1"/>
</dbReference>
<keyword evidence="1 6" id="KW-0489">Methyltransferase</keyword>
<feature type="transmembrane region" description="Helical" evidence="4">
    <location>
        <begin position="12"/>
        <end position="37"/>
    </location>
</feature>
<evidence type="ECO:0000259" key="5">
    <source>
        <dbReference type="Pfam" id="PF13649"/>
    </source>
</evidence>
<feature type="transmembrane region" description="Helical" evidence="4">
    <location>
        <begin position="43"/>
        <end position="63"/>
    </location>
</feature>
<evidence type="ECO:0000313" key="6">
    <source>
        <dbReference type="EMBL" id="MBB5078204.1"/>
    </source>
</evidence>
<sequence length="631" mass="69981">MLRTQPSALIPYWLFSIPWLLWTVVALGAGGCWFFLWLGGVEVWPWTLLFAVTMGLCACIAGVRSYSWKNPRLSLRKQPRLAAVVKDAARTAGFRRMPQIRISAFVWTGVARNWHGKPRLRIGLPLLLQLPENELRALLITELTRLKNGTFRTHLLVDLYADELLKPTPWQAEIVAAVREIRRADWLAGAELAGQEPVATFLRRFLVSVWAFDWLMARAPGTPADAYEAFVWKLRHDRLAERIAPNVWDWMRAHPAAAEDKAMDDLGWSDGPVPEPAGDPVVAEVPQRFVTRLLRGVDLETGGGFRLADVTREQWIDYWDELRSNVIVATAEVIGREARDDDVIALVREGRAAEIQWWHTRWPCPHPNRDVCALLPILQVKAWKLGYVAKHPYRQRELVGPDGHLIDVVELARDGGHMRDPDEDARRLAAESLAGGDATGWFEKLYAEAASGEAIVPWDSGTPHPLLVEWSQGSSGDGRRAMVVGCGLGDDAEYLAGLGYATTAFDVSESAVKGARTRFPDSAVDYSAADLLDLPGEWRGAFDLVVEIMTVQALPEDLHPAAIAAVRELVAPGGTLLVIASARDEGGPVYAPPWPLTPSEVAAFGEGGFTADIEEIGDGERRRWRAAFHRP</sequence>
<dbReference type="GO" id="GO:0032259">
    <property type="term" value="P:methylation"/>
    <property type="evidence" value="ECO:0007669"/>
    <property type="project" value="UniProtKB-KW"/>
</dbReference>
<dbReference type="Proteomes" id="UP000568380">
    <property type="component" value="Unassembled WGS sequence"/>
</dbReference>
<keyword evidence="4" id="KW-0812">Transmembrane</keyword>
<accession>A0A7W8EG48</accession>
<gene>
    <name evidence="6" type="ORF">HNR40_003679</name>
</gene>
<evidence type="ECO:0000256" key="4">
    <source>
        <dbReference type="SAM" id="Phobius"/>
    </source>
</evidence>
<dbReference type="Gene3D" id="3.40.50.150">
    <property type="entry name" value="Vaccinia Virus protein VP39"/>
    <property type="match status" value="1"/>
</dbReference>
<keyword evidence="7" id="KW-1185">Reference proteome</keyword>
<keyword evidence="4" id="KW-0472">Membrane</keyword>
<keyword evidence="3" id="KW-0949">S-adenosyl-L-methionine</keyword>
<dbReference type="PROSITE" id="PS51257">
    <property type="entry name" value="PROKAR_LIPOPROTEIN"/>
    <property type="match status" value="1"/>
</dbReference>
<evidence type="ECO:0000313" key="7">
    <source>
        <dbReference type="Proteomes" id="UP000568380"/>
    </source>
</evidence>
<dbReference type="Pfam" id="PF13649">
    <property type="entry name" value="Methyltransf_25"/>
    <property type="match status" value="1"/>
</dbReference>
<evidence type="ECO:0000256" key="3">
    <source>
        <dbReference type="ARBA" id="ARBA00022691"/>
    </source>
</evidence>
<dbReference type="PANTHER" id="PTHR43464:SF19">
    <property type="entry name" value="UBIQUINONE BIOSYNTHESIS O-METHYLTRANSFERASE, MITOCHONDRIAL"/>
    <property type="match status" value="1"/>
</dbReference>
<keyword evidence="2 6" id="KW-0808">Transferase</keyword>
<evidence type="ECO:0000256" key="2">
    <source>
        <dbReference type="ARBA" id="ARBA00022679"/>
    </source>
</evidence>
<reference evidence="6 7" key="1">
    <citation type="submission" date="2020-08" db="EMBL/GenBank/DDBJ databases">
        <title>Genomic Encyclopedia of Type Strains, Phase IV (KMG-IV): sequencing the most valuable type-strain genomes for metagenomic binning, comparative biology and taxonomic classification.</title>
        <authorList>
            <person name="Goeker M."/>
        </authorList>
    </citation>
    <scope>NUCLEOTIDE SEQUENCE [LARGE SCALE GENOMIC DNA]</scope>
    <source>
        <strain evidence="6 7">DSM 45385</strain>
    </source>
</reference>
<feature type="domain" description="Methyltransferase" evidence="5">
    <location>
        <begin position="484"/>
        <end position="574"/>
    </location>
</feature>
<keyword evidence="4" id="KW-1133">Transmembrane helix</keyword>
<dbReference type="AlphaFoldDB" id="A0A7W8EG48"/>
<dbReference type="GO" id="GO:0008168">
    <property type="term" value="F:methyltransferase activity"/>
    <property type="evidence" value="ECO:0007669"/>
    <property type="project" value="UniProtKB-KW"/>
</dbReference>
<dbReference type="RefSeq" id="WP_221340501.1">
    <property type="nucleotide sequence ID" value="NZ_JACHIN010000004.1"/>
</dbReference>
<dbReference type="EMBL" id="JACHIN010000004">
    <property type="protein sequence ID" value="MBB5078204.1"/>
    <property type="molecule type" value="Genomic_DNA"/>
</dbReference>
<dbReference type="InterPro" id="IPR029063">
    <property type="entry name" value="SAM-dependent_MTases_sf"/>
</dbReference>
<dbReference type="SUPFAM" id="SSF53335">
    <property type="entry name" value="S-adenosyl-L-methionine-dependent methyltransferases"/>
    <property type="match status" value="1"/>
</dbReference>
<evidence type="ECO:0000256" key="1">
    <source>
        <dbReference type="ARBA" id="ARBA00022603"/>
    </source>
</evidence>
<comment type="caution">
    <text evidence="6">The sequence shown here is derived from an EMBL/GenBank/DDBJ whole genome shotgun (WGS) entry which is preliminary data.</text>
</comment>
<dbReference type="InterPro" id="IPR041698">
    <property type="entry name" value="Methyltransf_25"/>
</dbReference>
<dbReference type="CDD" id="cd02440">
    <property type="entry name" value="AdoMet_MTases"/>
    <property type="match status" value="1"/>
</dbReference>